<gene>
    <name evidence="1" type="ORF">FPZ45_24570</name>
</gene>
<dbReference type="RefSeq" id="WP_144707302.1">
    <property type="nucleotide sequence ID" value="NZ_VNJJ01000028.1"/>
</dbReference>
<sequence length="193" mass="21744">MFILLEHSLRPLKLRGKKVTPSTIIPMHIEQLKPTEYIGIRSGKRVSALNFGGHITPDPEAKDAFYLSKVMPVTLDESALNAINGDIFVPANEACSVEILTVNEIRAINWPDSVNGYWISVSFYQNDQFKGNGWFYKNEGGSEDILLNGDLEYKGGTTIIKAIRPLFQKTVECECNGLVSKDYWDYRPDVEII</sequence>
<reference evidence="1 2" key="1">
    <citation type="submission" date="2019-07" db="EMBL/GenBank/DDBJ databases">
        <authorList>
            <person name="Kim J."/>
        </authorList>
    </citation>
    <scope>NUCLEOTIDE SEQUENCE [LARGE SCALE GENOMIC DNA]</scope>
    <source>
        <strain evidence="1 2">G13</strain>
    </source>
</reference>
<dbReference type="OrthoDB" id="2625033at2"/>
<comment type="caution">
    <text evidence="1">The sequence shown here is derived from an EMBL/GenBank/DDBJ whole genome shotgun (WGS) entry which is preliminary data.</text>
</comment>
<dbReference type="Proteomes" id="UP000316330">
    <property type="component" value="Unassembled WGS sequence"/>
</dbReference>
<evidence type="ECO:0000313" key="1">
    <source>
        <dbReference type="EMBL" id="TVX94889.1"/>
    </source>
</evidence>
<protein>
    <submittedName>
        <fullName evidence="1">Uncharacterized protein</fullName>
    </submittedName>
</protein>
<evidence type="ECO:0000313" key="2">
    <source>
        <dbReference type="Proteomes" id="UP000316330"/>
    </source>
</evidence>
<dbReference type="AlphaFoldDB" id="A0A559J4S2"/>
<keyword evidence="2" id="KW-1185">Reference proteome</keyword>
<accession>A0A559J4S2</accession>
<name>A0A559J4S2_9BACL</name>
<organism evidence="1 2">
    <name type="scientific">Cohnella terricola</name>
    <dbReference type="NCBI Taxonomy" id="1289167"/>
    <lineage>
        <taxon>Bacteria</taxon>
        <taxon>Bacillati</taxon>
        <taxon>Bacillota</taxon>
        <taxon>Bacilli</taxon>
        <taxon>Bacillales</taxon>
        <taxon>Paenibacillaceae</taxon>
        <taxon>Cohnella</taxon>
    </lineage>
</organism>
<proteinExistence type="predicted"/>
<dbReference type="EMBL" id="VNJJ01000028">
    <property type="protein sequence ID" value="TVX94889.1"/>
    <property type="molecule type" value="Genomic_DNA"/>
</dbReference>